<dbReference type="SUPFAM" id="SSF53335">
    <property type="entry name" value="S-adenosyl-L-methionine-dependent methyltransferases"/>
    <property type="match status" value="1"/>
</dbReference>
<evidence type="ECO:0000313" key="6">
    <source>
        <dbReference type="Proteomes" id="UP000051870"/>
    </source>
</evidence>
<evidence type="ECO:0000256" key="3">
    <source>
        <dbReference type="SAM" id="MobiDB-lite"/>
    </source>
</evidence>
<dbReference type="GO" id="GO:0008757">
    <property type="term" value="F:S-adenosylmethionine-dependent methyltransferase activity"/>
    <property type="evidence" value="ECO:0007669"/>
    <property type="project" value="InterPro"/>
</dbReference>
<evidence type="ECO:0000259" key="4">
    <source>
        <dbReference type="Pfam" id="PF08241"/>
    </source>
</evidence>
<reference evidence="6" key="1">
    <citation type="submission" date="2015-09" db="EMBL/GenBank/DDBJ databases">
        <authorList>
            <person name="Rodrigo-Torres Lidia"/>
            <person name="Arahal R.David."/>
        </authorList>
    </citation>
    <scope>NUCLEOTIDE SEQUENCE [LARGE SCALE GENOMIC DNA]</scope>
    <source>
        <strain evidence="6">CECT 7735</strain>
    </source>
</reference>
<dbReference type="PANTHER" id="PTHR13090">
    <property type="entry name" value="ARGININE-HYDROXYLASE NDUFAF5, MITOCHONDRIAL"/>
    <property type="match status" value="1"/>
</dbReference>
<evidence type="ECO:0000313" key="5">
    <source>
        <dbReference type="EMBL" id="CUK09153.1"/>
    </source>
</evidence>
<dbReference type="GO" id="GO:0032259">
    <property type="term" value="P:methylation"/>
    <property type="evidence" value="ECO:0007669"/>
    <property type="project" value="UniProtKB-KW"/>
</dbReference>
<keyword evidence="6" id="KW-1185">Reference proteome</keyword>
<dbReference type="AlphaFoldDB" id="A0A0P1INJ5"/>
<dbReference type="Gene3D" id="3.40.50.150">
    <property type="entry name" value="Vaccinia Virus protein VP39"/>
    <property type="match status" value="1"/>
</dbReference>
<name>A0A0P1INJ5_9RHOB</name>
<keyword evidence="1" id="KW-0489">Methyltransferase</keyword>
<evidence type="ECO:0000256" key="2">
    <source>
        <dbReference type="ARBA" id="ARBA00022679"/>
    </source>
</evidence>
<feature type="domain" description="Methyltransferase type 11" evidence="4">
    <location>
        <begin position="27"/>
        <end position="76"/>
    </location>
</feature>
<organism evidence="5 6">
    <name type="scientific">Shimia thalassica</name>
    <dbReference type="NCBI Taxonomy" id="1715693"/>
    <lineage>
        <taxon>Bacteria</taxon>
        <taxon>Pseudomonadati</taxon>
        <taxon>Pseudomonadota</taxon>
        <taxon>Alphaproteobacteria</taxon>
        <taxon>Rhodobacterales</taxon>
        <taxon>Roseobacteraceae</taxon>
    </lineage>
</organism>
<dbReference type="EMBL" id="CYTW01000004">
    <property type="protein sequence ID" value="CUK09153.1"/>
    <property type="molecule type" value="Genomic_DNA"/>
</dbReference>
<gene>
    <name evidence="5" type="ORF">PH7735_03341</name>
</gene>
<keyword evidence="2" id="KW-0808">Transferase</keyword>
<dbReference type="Pfam" id="PF08241">
    <property type="entry name" value="Methyltransf_11"/>
    <property type="match status" value="1"/>
</dbReference>
<dbReference type="Proteomes" id="UP000051870">
    <property type="component" value="Unassembled WGS sequence"/>
</dbReference>
<protein>
    <submittedName>
        <fullName evidence="5">Biotin biosynthesis protein BioC</fullName>
    </submittedName>
</protein>
<dbReference type="InterPro" id="IPR013216">
    <property type="entry name" value="Methyltransf_11"/>
</dbReference>
<dbReference type="InterPro" id="IPR050602">
    <property type="entry name" value="Malonyl-ACP_OMT"/>
</dbReference>
<sequence>MVNRAFTKVAIVTPFPEAWRGVAPQADIIEDSEVLDLKAAHYDLVLHAMCLHWANDPVGQIIQCRRALKNDGLFMCVSFGGQTLHELRSALAQAEADVSGGLSPRVAPMGEIRDLGALLQRGGLSLPVADALPLKVTYETPWHLMRDLRSMGEANALAGRLRRATSRSVMLAAVETYVHSFMEDGRIPATFELIFLTGWAPDDSQPQPLRPGSATTRLAAALGTQETPLKD</sequence>
<accession>A0A0P1INJ5</accession>
<dbReference type="InterPro" id="IPR029063">
    <property type="entry name" value="SAM-dependent_MTases_sf"/>
</dbReference>
<dbReference type="PANTHER" id="PTHR13090:SF1">
    <property type="entry name" value="ARGININE-HYDROXYLASE NDUFAF5, MITOCHONDRIAL"/>
    <property type="match status" value="1"/>
</dbReference>
<evidence type="ECO:0000256" key="1">
    <source>
        <dbReference type="ARBA" id="ARBA00022603"/>
    </source>
</evidence>
<proteinExistence type="predicted"/>
<dbReference type="STRING" id="1715693.PH7735_03341"/>
<feature type="region of interest" description="Disordered" evidence="3">
    <location>
        <begin position="204"/>
        <end position="231"/>
    </location>
</feature>